<dbReference type="EMBL" id="CGIH01000013">
    <property type="protein sequence ID" value="CFX27788.1"/>
    <property type="molecule type" value="Genomic_DNA"/>
</dbReference>
<accession>A0A0E4G9X0</accession>
<name>A0A0E4G9X0_9FIRM</name>
<feature type="transmembrane region" description="Helical" evidence="6">
    <location>
        <begin position="84"/>
        <end position="106"/>
    </location>
</feature>
<dbReference type="Pfam" id="PF13190">
    <property type="entry name" value="PDGLE"/>
    <property type="match status" value="1"/>
</dbReference>
<keyword evidence="5 6" id="KW-0472">Membrane</keyword>
<feature type="domain" description="PDGLE" evidence="7">
    <location>
        <begin position="16"/>
        <end position="110"/>
    </location>
</feature>
<comment type="subcellular location">
    <subcellularLocation>
        <location evidence="1">Cell membrane</location>
    </subcellularLocation>
</comment>
<evidence type="ECO:0000313" key="8">
    <source>
        <dbReference type="EMBL" id="CFX27788.1"/>
    </source>
</evidence>
<dbReference type="InterPro" id="IPR025937">
    <property type="entry name" value="PDGLE_dom"/>
</dbReference>
<dbReference type="GO" id="GO:0005886">
    <property type="term" value="C:plasma membrane"/>
    <property type="evidence" value="ECO:0007669"/>
    <property type="project" value="UniProtKB-SubCell"/>
</dbReference>
<keyword evidence="9" id="KW-1185">Reference proteome</keyword>
<evidence type="ECO:0000256" key="2">
    <source>
        <dbReference type="ARBA" id="ARBA00022475"/>
    </source>
</evidence>
<evidence type="ECO:0000256" key="6">
    <source>
        <dbReference type="SAM" id="Phobius"/>
    </source>
</evidence>
<keyword evidence="2" id="KW-1003">Cell membrane</keyword>
<evidence type="ECO:0000313" key="9">
    <source>
        <dbReference type="Proteomes" id="UP000045545"/>
    </source>
</evidence>
<dbReference type="Proteomes" id="UP000045545">
    <property type="component" value="Unassembled WGS sequence"/>
</dbReference>
<evidence type="ECO:0000256" key="3">
    <source>
        <dbReference type="ARBA" id="ARBA00022692"/>
    </source>
</evidence>
<protein>
    <submittedName>
        <fullName evidence="8">PDGLE domain</fullName>
    </submittedName>
</protein>
<evidence type="ECO:0000256" key="5">
    <source>
        <dbReference type="ARBA" id="ARBA00023136"/>
    </source>
</evidence>
<organism evidence="8 9">
    <name type="scientific">Syntrophomonas zehnderi OL-4</name>
    <dbReference type="NCBI Taxonomy" id="690567"/>
    <lineage>
        <taxon>Bacteria</taxon>
        <taxon>Bacillati</taxon>
        <taxon>Bacillota</taxon>
        <taxon>Clostridia</taxon>
        <taxon>Eubacteriales</taxon>
        <taxon>Syntrophomonadaceae</taxon>
        <taxon>Syntrophomonas</taxon>
    </lineage>
</organism>
<evidence type="ECO:0000256" key="1">
    <source>
        <dbReference type="ARBA" id="ARBA00004236"/>
    </source>
</evidence>
<keyword evidence="4 6" id="KW-1133">Transmembrane helix</keyword>
<sequence length="111" mass="11674">MIGGLASMFKSFRKLWLVLGVLIVLSPLGLIATGTAFGEWGLDELMEEVGFIPAGLEKLADFWTRSPLPDYAIPGLDATLVQSAGGYILSAVVGAALVIAILSLLAKIVKD</sequence>
<dbReference type="STRING" id="690567.908"/>
<evidence type="ECO:0000259" key="7">
    <source>
        <dbReference type="Pfam" id="PF13190"/>
    </source>
</evidence>
<gene>
    <name evidence="8" type="ORF">908</name>
</gene>
<dbReference type="AlphaFoldDB" id="A0A0E4G9X0"/>
<keyword evidence="3 6" id="KW-0812">Transmembrane</keyword>
<evidence type="ECO:0000256" key="4">
    <source>
        <dbReference type="ARBA" id="ARBA00022989"/>
    </source>
</evidence>
<proteinExistence type="predicted"/>
<reference evidence="8 9" key="1">
    <citation type="submission" date="2015-03" db="EMBL/GenBank/DDBJ databases">
        <authorList>
            <person name="Murphy D."/>
        </authorList>
    </citation>
    <scope>NUCLEOTIDE SEQUENCE [LARGE SCALE GENOMIC DNA]</scope>
    <source>
        <strain evidence="8 9">OL-4</strain>
    </source>
</reference>